<protein>
    <submittedName>
        <fullName evidence="2">Uncharacterized protein</fullName>
    </submittedName>
</protein>
<feature type="region of interest" description="Disordered" evidence="1">
    <location>
        <begin position="1"/>
        <end position="22"/>
    </location>
</feature>
<reference evidence="2 3" key="1">
    <citation type="submission" date="2018-08" db="EMBL/GenBank/DDBJ databases">
        <title>A genome reference for cultivated species of the human gut microbiota.</title>
        <authorList>
            <person name="Zou Y."/>
            <person name="Xue W."/>
            <person name="Luo G."/>
        </authorList>
    </citation>
    <scope>NUCLEOTIDE SEQUENCE [LARGE SCALE GENOMIC DNA]</scope>
    <source>
        <strain evidence="2 3">AF14-42</strain>
    </source>
</reference>
<organism evidence="2 3">
    <name type="scientific">Bacteroides uniformis</name>
    <dbReference type="NCBI Taxonomy" id="820"/>
    <lineage>
        <taxon>Bacteria</taxon>
        <taxon>Pseudomonadati</taxon>
        <taxon>Bacteroidota</taxon>
        <taxon>Bacteroidia</taxon>
        <taxon>Bacteroidales</taxon>
        <taxon>Bacteroidaceae</taxon>
        <taxon>Bacteroides</taxon>
    </lineage>
</organism>
<dbReference type="Proteomes" id="UP000285343">
    <property type="component" value="Unassembled WGS sequence"/>
</dbReference>
<gene>
    <name evidence="2" type="ORF">DWW14_20880</name>
</gene>
<comment type="caution">
    <text evidence="2">The sequence shown here is derived from an EMBL/GenBank/DDBJ whole genome shotgun (WGS) entry which is preliminary data.</text>
</comment>
<evidence type="ECO:0000313" key="3">
    <source>
        <dbReference type="Proteomes" id="UP000285343"/>
    </source>
</evidence>
<dbReference type="EMBL" id="QRZC01000040">
    <property type="protein sequence ID" value="RGV36490.1"/>
    <property type="molecule type" value="Genomic_DNA"/>
</dbReference>
<dbReference type="AlphaFoldDB" id="A0A412X6E6"/>
<evidence type="ECO:0000313" key="2">
    <source>
        <dbReference type="EMBL" id="RGV36490.1"/>
    </source>
</evidence>
<sequence>MQMFNQIKGSNNPMGMMQQMFGNNPMFGRAMEMAQGKSPEQLKETVMNLAKQRGIDPQQAQQMLSQFGIKI</sequence>
<evidence type="ECO:0000256" key="1">
    <source>
        <dbReference type="SAM" id="MobiDB-lite"/>
    </source>
</evidence>
<feature type="compositionally biased region" description="Polar residues" evidence="1">
    <location>
        <begin position="1"/>
        <end position="13"/>
    </location>
</feature>
<accession>A0A412X6E6</accession>
<name>A0A412X6E6_BACUN</name>
<proteinExistence type="predicted"/>